<proteinExistence type="predicted"/>
<sequence>MKLISMVYCGEGEHAASPLARGTVRDEPSGFKTRIPAHRAGILYVWEGHTAMTF</sequence>
<dbReference type="AlphaFoldDB" id="W0EVR8"/>
<keyword evidence="2" id="KW-1185">Reference proteome</keyword>
<dbReference type="EMBL" id="CP007034">
    <property type="protein sequence ID" value="AHF13648.1"/>
    <property type="molecule type" value="Genomic_DNA"/>
</dbReference>
<dbReference type="HOGENOM" id="CLU_3040785_0_0_10"/>
<dbReference type="KEGG" id="bvs:BARVI_03405"/>
<reference evidence="1 2" key="1">
    <citation type="submission" date="2013-12" db="EMBL/GenBank/DDBJ databases">
        <authorList>
            <consortium name="DOE Joint Genome Institute"/>
            <person name="Eisen J."/>
            <person name="Huntemann M."/>
            <person name="Han J."/>
            <person name="Chen A."/>
            <person name="Kyrpides N."/>
            <person name="Mavromatis K."/>
            <person name="Markowitz V."/>
            <person name="Palaniappan K."/>
            <person name="Ivanova N."/>
            <person name="Schaumberg A."/>
            <person name="Pati A."/>
            <person name="Liolios K."/>
            <person name="Nordberg H.P."/>
            <person name="Cantor M.N."/>
            <person name="Hua S.X."/>
            <person name="Woyke T."/>
        </authorList>
    </citation>
    <scope>NUCLEOTIDE SEQUENCE [LARGE SCALE GENOMIC DNA]</scope>
    <source>
        <strain evidence="2">DSM 18177</strain>
    </source>
</reference>
<evidence type="ECO:0000313" key="2">
    <source>
        <dbReference type="Proteomes" id="UP000018901"/>
    </source>
</evidence>
<organism evidence="1 2">
    <name type="scientific">Barnesiella viscericola DSM 18177</name>
    <dbReference type="NCBI Taxonomy" id="880074"/>
    <lineage>
        <taxon>Bacteria</taxon>
        <taxon>Pseudomonadati</taxon>
        <taxon>Bacteroidota</taxon>
        <taxon>Bacteroidia</taxon>
        <taxon>Bacteroidales</taxon>
        <taxon>Barnesiellaceae</taxon>
        <taxon>Barnesiella</taxon>
    </lineage>
</organism>
<accession>W0EVR8</accession>
<protein>
    <submittedName>
        <fullName evidence="1">Uncharacterized protein</fullName>
    </submittedName>
</protein>
<evidence type="ECO:0000313" key="1">
    <source>
        <dbReference type="EMBL" id="AHF13648.1"/>
    </source>
</evidence>
<gene>
    <name evidence="1" type="ORF">BARVI_03405</name>
</gene>
<dbReference type="Proteomes" id="UP000018901">
    <property type="component" value="Chromosome"/>
</dbReference>
<name>W0EVR8_9BACT</name>